<keyword evidence="5" id="KW-1185">Reference proteome</keyword>
<evidence type="ECO:0000313" key="4">
    <source>
        <dbReference type="EMBL" id="KAF2837998.1"/>
    </source>
</evidence>
<dbReference type="GO" id="GO:0005634">
    <property type="term" value="C:nucleus"/>
    <property type="evidence" value="ECO:0007669"/>
    <property type="project" value="TreeGrafter"/>
</dbReference>
<dbReference type="InterPro" id="IPR035979">
    <property type="entry name" value="RBD_domain_sf"/>
</dbReference>
<name>A0A9P4S8F0_9PEZI</name>
<dbReference type="InterPro" id="IPR012677">
    <property type="entry name" value="Nucleotide-bd_a/b_plait_sf"/>
</dbReference>
<evidence type="ECO:0000256" key="1">
    <source>
        <dbReference type="ARBA" id="ARBA00022884"/>
    </source>
</evidence>
<evidence type="ECO:0000259" key="3">
    <source>
        <dbReference type="PROSITE" id="PS50102"/>
    </source>
</evidence>
<feature type="domain" description="RRM" evidence="3">
    <location>
        <begin position="237"/>
        <end position="314"/>
    </location>
</feature>
<dbReference type="SUPFAM" id="SSF54928">
    <property type="entry name" value="RNA-binding domain, RBD"/>
    <property type="match status" value="1"/>
</dbReference>
<dbReference type="InterPro" id="IPR000504">
    <property type="entry name" value="RRM_dom"/>
</dbReference>
<dbReference type="EMBL" id="MU006098">
    <property type="protein sequence ID" value="KAF2837998.1"/>
    <property type="molecule type" value="Genomic_DNA"/>
</dbReference>
<evidence type="ECO:0000313" key="5">
    <source>
        <dbReference type="Proteomes" id="UP000799429"/>
    </source>
</evidence>
<proteinExistence type="predicted"/>
<dbReference type="GO" id="GO:0003729">
    <property type="term" value="F:mRNA binding"/>
    <property type="evidence" value="ECO:0007669"/>
    <property type="project" value="TreeGrafter"/>
</dbReference>
<organism evidence="4 5">
    <name type="scientific">Patellaria atrata CBS 101060</name>
    <dbReference type="NCBI Taxonomy" id="1346257"/>
    <lineage>
        <taxon>Eukaryota</taxon>
        <taxon>Fungi</taxon>
        <taxon>Dikarya</taxon>
        <taxon>Ascomycota</taxon>
        <taxon>Pezizomycotina</taxon>
        <taxon>Dothideomycetes</taxon>
        <taxon>Dothideomycetes incertae sedis</taxon>
        <taxon>Patellariales</taxon>
        <taxon>Patellariaceae</taxon>
        <taxon>Patellaria</taxon>
    </lineage>
</organism>
<dbReference type="CDD" id="cd00590">
    <property type="entry name" value="RRM_SF"/>
    <property type="match status" value="1"/>
</dbReference>
<protein>
    <submittedName>
        <fullName evidence="4">RNA-binding domain-containing protein</fullName>
    </submittedName>
</protein>
<dbReference type="PROSITE" id="PS50102">
    <property type="entry name" value="RRM"/>
    <property type="match status" value="1"/>
</dbReference>
<dbReference type="GO" id="GO:1990904">
    <property type="term" value="C:ribonucleoprotein complex"/>
    <property type="evidence" value="ECO:0007669"/>
    <property type="project" value="TreeGrafter"/>
</dbReference>
<dbReference type="PANTHER" id="PTHR23003">
    <property type="entry name" value="RNA RECOGNITION MOTIF RRM DOMAIN CONTAINING PROTEIN"/>
    <property type="match status" value="1"/>
</dbReference>
<dbReference type="AlphaFoldDB" id="A0A9P4S8F0"/>
<reference evidence="4" key="1">
    <citation type="journal article" date="2020" name="Stud. Mycol.">
        <title>101 Dothideomycetes genomes: a test case for predicting lifestyles and emergence of pathogens.</title>
        <authorList>
            <person name="Haridas S."/>
            <person name="Albert R."/>
            <person name="Binder M."/>
            <person name="Bloem J."/>
            <person name="Labutti K."/>
            <person name="Salamov A."/>
            <person name="Andreopoulos B."/>
            <person name="Baker S."/>
            <person name="Barry K."/>
            <person name="Bills G."/>
            <person name="Bluhm B."/>
            <person name="Cannon C."/>
            <person name="Castanera R."/>
            <person name="Culley D."/>
            <person name="Daum C."/>
            <person name="Ezra D."/>
            <person name="Gonzalez J."/>
            <person name="Henrissat B."/>
            <person name="Kuo A."/>
            <person name="Liang C."/>
            <person name="Lipzen A."/>
            <person name="Lutzoni F."/>
            <person name="Magnuson J."/>
            <person name="Mondo S."/>
            <person name="Nolan M."/>
            <person name="Ohm R."/>
            <person name="Pangilinan J."/>
            <person name="Park H.-J."/>
            <person name="Ramirez L."/>
            <person name="Alfaro M."/>
            <person name="Sun H."/>
            <person name="Tritt A."/>
            <person name="Yoshinaga Y."/>
            <person name="Zwiers L.-H."/>
            <person name="Turgeon B."/>
            <person name="Goodwin S."/>
            <person name="Spatafora J."/>
            <person name="Crous P."/>
            <person name="Grigoriev I."/>
        </authorList>
    </citation>
    <scope>NUCLEOTIDE SEQUENCE</scope>
    <source>
        <strain evidence="4">CBS 101060</strain>
    </source>
</reference>
<sequence length="347" mass="38107">MSNENGGRVAGRDMFYFIVAGVSRAWTWTHLKDYVRNAVGGEPGWTDVRADINGTNYGMFTIRTEADAIKAYELMIEPVLGHVVHQFNMSAVGQPFLVKCNCQIQSRPSDHTIPSGILNSYQAALSAGATPYAHGYVAPVAQPSYFYQAATPQNLQQQYSYPSYTYPQEHNFQMYAGQAYQPVGYGAPIYGSASSGPKESYEPSNPTPAVPESVSYHLTLGDVPVNSSGGLVTLEPRGIFIQGLPYNAGPPEVERLLNKYGKPVKFEIGKDKGGHPKGYATAQYGSKEEAREAFEVLNGLKYNGRILRVRMDKELTKVADQYSPLIAKGSGPHRVRRNPIVNVKDLD</sequence>
<accession>A0A9P4S8F0</accession>
<dbReference type="PANTHER" id="PTHR23003:SF3">
    <property type="entry name" value="FI21236P1-RELATED"/>
    <property type="match status" value="1"/>
</dbReference>
<dbReference type="Pfam" id="PF00076">
    <property type="entry name" value="RRM_1"/>
    <property type="match status" value="1"/>
</dbReference>
<dbReference type="GO" id="GO:0005737">
    <property type="term" value="C:cytoplasm"/>
    <property type="evidence" value="ECO:0007669"/>
    <property type="project" value="TreeGrafter"/>
</dbReference>
<dbReference type="Proteomes" id="UP000799429">
    <property type="component" value="Unassembled WGS sequence"/>
</dbReference>
<keyword evidence="1 2" id="KW-0694">RNA-binding</keyword>
<dbReference type="SMART" id="SM00360">
    <property type="entry name" value="RRM"/>
    <property type="match status" value="1"/>
</dbReference>
<dbReference type="Gene3D" id="3.30.70.330">
    <property type="match status" value="1"/>
</dbReference>
<dbReference type="OrthoDB" id="1049195at2759"/>
<comment type="caution">
    <text evidence="4">The sequence shown here is derived from an EMBL/GenBank/DDBJ whole genome shotgun (WGS) entry which is preliminary data.</text>
</comment>
<gene>
    <name evidence="4" type="ORF">M501DRAFT_986185</name>
</gene>
<evidence type="ECO:0000256" key="2">
    <source>
        <dbReference type="PROSITE-ProRule" id="PRU00176"/>
    </source>
</evidence>
<dbReference type="InterPro" id="IPR050374">
    <property type="entry name" value="RRT5_SRSF_SR"/>
</dbReference>